<dbReference type="InterPro" id="IPR036527">
    <property type="entry name" value="SCP2_sterol-bd_dom_sf"/>
</dbReference>
<evidence type="ECO:0000313" key="4">
    <source>
        <dbReference type="Proteomes" id="UP000789595"/>
    </source>
</evidence>
<dbReference type="Pfam" id="PF03109">
    <property type="entry name" value="ABC1"/>
    <property type="match status" value="1"/>
</dbReference>
<evidence type="ECO:0000313" key="3">
    <source>
        <dbReference type="EMBL" id="CAH0366817.1"/>
    </source>
</evidence>
<keyword evidence="1" id="KW-0812">Transmembrane</keyword>
<accession>A0A8J2WSP0</accession>
<proteinExistence type="predicted"/>
<reference evidence="3" key="1">
    <citation type="submission" date="2021-11" db="EMBL/GenBank/DDBJ databases">
        <authorList>
            <consortium name="Genoscope - CEA"/>
            <person name="William W."/>
        </authorList>
    </citation>
    <scope>NUCLEOTIDE SEQUENCE</scope>
</reference>
<feature type="domain" description="ABC1 atypical kinase-like" evidence="2">
    <location>
        <begin position="472"/>
        <end position="720"/>
    </location>
</feature>
<sequence>MDAQTLAAKAAQALTDATAGLSNQETERLAGATSLTLALEDAGSWTLRWDQATSRPQLINGEEDGAIKVTTTTTTLVALASKKLSPFTALVHGKLKLGDGAQQHARDTVRDAAARWMPVLMRVGATLRDLVDAPPTLLAGGLKARVTAARIRPDGVTVYDIAVSAGAEAWTVTKRYSELRAAAGVSSGPLACAMDDGFPARSVGGTARKQALDAWLRAAAKACTTERAARMLYPVLGATPARVDAAAADLAAGAELRATIPFAAAGFAARLRQGAQLRAALKRAKPTKPRYGLGDACAAVLYALPLYLLSAWPRLALCYAFLVGFAARPMVAALALALALADDYEFMMDVAAAALASDYRWMRPPPLSPLVIAAVNGGILRAWSGWMRAVTVYCVAGAAIVYYLVAKLVNKYVLRLEGSDADAFWERRHTVAAPFVVSRLAALGSLYVKLGQYISARADLAPPAWKGFLEALQDDLDADAPRVVRRTVERAFGKKVEEVFASFEWAPVASASIAQVHRAELKDGSAVAVKVRHAHIVGVFCGDLSRAIKIFDFCARFNEVFKVQADICRAWEREAHKELDLTYEVAATTEVGRFLASKRASSRTVSLVPELSAPSAFVMGWEQLHCKVDDKDALAVHGVDATALARHFAHVMCAQIFELGFFNADPHPGNVALRFDESTGTARLLLLDWGWTHRLTTAELRGWRDLALALYDSDVERASKALAALGYKTNQDGRDAARNVHFMAFILRDASDQETARRETKERMTAIRDRMKADKAAGVREKGGRKIQGLPDSFMFVIRCIGMIRGTCAHLGVSLPLVDIMATYARRGDARDRRRMRRRATQ</sequence>
<dbReference type="InterPro" id="IPR051130">
    <property type="entry name" value="Mito_struct-func_regulator"/>
</dbReference>
<protein>
    <recommendedName>
        <fullName evidence="2">ABC1 atypical kinase-like domain-containing protein</fullName>
    </recommendedName>
</protein>
<feature type="transmembrane region" description="Helical" evidence="1">
    <location>
        <begin position="316"/>
        <end position="341"/>
    </location>
</feature>
<dbReference type="PANTHER" id="PTHR43173">
    <property type="entry name" value="ABC1 FAMILY PROTEIN"/>
    <property type="match status" value="1"/>
</dbReference>
<dbReference type="InterPro" id="IPR004147">
    <property type="entry name" value="ABC1_dom"/>
</dbReference>
<dbReference type="SUPFAM" id="SSF55718">
    <property type="entry name" value="SCP-like"/>
    <property type="match status" value="1"/>
</dbReference>
<dbReference type="AlphaFoldDB" id="A0A8J2WSP0"/>
<keyword evidence="1" id="KW-0472">Membrane</keyword>
<organism evidence="3 4">
    <name type="scientific">Pelagomonas calceolata</name>
    <dbReference type="NCBI Taxonomy" id="35677"/>
    <lineage>
        <taxon>Eukaryota</taxon>
        <taxon>Sar</taxon>
        <taxon>Stramenopiles</taxon>
        <taxon>Ochrophyta</taxon>
        <taxon>Pelagophyceae</taxon>
        <taxon>Pelagomonadales</taxon>
        <taxon>Pelagomonadaceae</taxon>
        <taxon>Pelagomonas</taxon>
    </lineage>
</organism>
<feature type="transmembrane region" description="Helical" evidence="1">
    <location>
        <begin position="291"/>
        <end position="309"/>
    </location>
</feature>
<dbReference type="EMBL" id="CAKKNE010000001">
    <property type="protein sequence ID" value="CAH0366817.1"/>
    <property type="molecule type" value="Genomic_DNA"/>
</dbReference>
<gene>
    <name evidence="3" type="ORF">PECAL_1P33270</name>
</gene>
<name>A0A8J2WSP0_9STRA</name>
<comment type="caution">
    <text evidence="3">The sequence shown here is derived from an EMBL/GenBank/DDBJ whole genome shotgun (WGS) entry which is preliminary data.</text>
</comment>
<feature type="transmembrane region" description="Helical" evidence="1">
    <location>
        <begin position="386"/>
        <end position="405"/>
    </location>
</feature>
<evidence type="ECO:0000259" key="2">
    <source>
        <dbReference type="Pfam" id="PF03109"/>
    </source>
</evidence>
<dbReference type="OrthoDB" id="40088at2759"/>
<keyword evidence="1" id="KW-1133">Transmembrane helix</keyword>
<dbReference type="SUPFAM" id="SSF56112">
    <property type="entry name" value="Protein kinase-like (PK-like)"/>
    <property type="match status" value="1"/>
</dbReference>
<evidence type="ECO:0000256" key="1">
    <source>
        <dbReference type="SAM" id="Phobius"/>
    </source>
</evidence>
<dbReference type="Proteomes" id="UP000789595">
    <property type="component" value="Unassembled WGS sequence"/>
</dbReference>
<keyword evidence="4" id="KW-1185">Reference proteome</keyword>
<dbReference type="PANTHER" id="PTHR43173:SF3">
    <property type="entry name" value="ABC1 FAMILY PROTEIN"/>
    <property type="match status" value="1"/>
</dbReference>
<dbReference type="InterPro" id="IPR011009">
    <property type="entry name" value="Kinase-like_dom_sf"/>
</dbReference>
<dbReference type="CDD" id="cd05121">
    <property type="entry name" value="ABC1_ADCK3-like"/>
    <property type="match status" value="1"/>
</dbReference>